<feature type="transmembrane region" description="Helical" evidence="6">
    <location>
        <begin position="82"/>
        <end position="100"/>
    </location>
</feature>
<reference evidence="8" key="1">
    <citation type="submission" date="2021-01" db="EMBL/GenBank/DDBJ databases">
        <title>Whole genome shotgun sequence of Actinoplanes ferrugineus NBRC 15555.</title>
        <authorList>
            <person name="Komaki H."/>
            <person name="Tamura T."/>
        </authorList>
    </citation>
    <scope>NUCLEOTIDE SEQUENCE</scope>
    <source>
        <strain evidence="8">NBRC 15555</strain>
    </source>
</reference>
<feature type="domain" description="NnrU" evidence="7">
    <location>
        <begin position="50"/>
        <end position="185"/>
    </location>
</feature>
<evidence type="ECO:0000256" key="4">
    <source>
        <dbReference type="ARBA" id="ARBA00022989"/>
    </source>
</evidence>
<keyword evidence="3 6" id="KW-0812">Transmembrane</keyword>
<dbReference type="GO" id="GO:0016020">
    <property type="term" value="C:membrane"/>
    <property type="evidence" value="ECO:0007669"/>
    <property type="project" value="UniProtKB-SubCell"/>
</dbReference>
<feature type="transmembrane region" description="Helical" evidence="6">
    <location>
        <begin position="185"/>
        <end position="204"/>
    </location>
</feature>
<dbReference type="EMBL" id="BOMM01000060">
    <property type="protein sequence ID" value="GIE15049.1"/>
    <property type="molecule type" value="Genomic_DNA"/>
</dbReference>
<evidence type="ECO:0000313" key="9">
    <source>
        <dbReference type="Proteomes" id="UP000598174"/>
    </source>
</evidence>
<accession>A0A919MHK4</accession>
<evidence type="ECO:0000256" key="1">
    <source>
        <dbReference type="ARBA" id="ARBA00004141"/>
    </source>
</evidence>
<evidence type="ECO:0000313" key="8">
    <source>
        <dbReference type="EMBL" id="GIE15049.1"/>
    </source>
</evidence>
<name>A0A919MHK4_9ACTN</name>
<keyword evidence="9" id="KW-1185">Reference proteome</keyword>
<dbReference type="PANTHER" id="PTHR31040">
    <property type="entry name" value="NURIM"/>
    <property type="match status" value="1"/>
</dbReference>
<feature type="transmembrane region" description="Helical" evidence="6">
    <location>
        <begin position="161"/>
        <end position="179"/>
    </location>
</feature>
<evidence type="ECO:0000256" key="6">
    <source>
        <dbReference type="SAM" id="Phobius"/>
    </source>
</evidence>
<dbReference type="PANTHER" id="PTHR31040:SF1">
    <property type="entry name" value="NURIM"/>
    <property type="match status" value="1"/>
</dbReference>
<dbReference type="AlphaFoldDB" id="A0A919MHK4"/>
<feature type="transmembrane region" description="Helical" evidence="6">
    <location>
        <begin position="40"/>
        <end position="61"/>
    </location>
</feature>
<dbReference type="InterPro" id="IPR033580">
    <property type="entry name" value="Nurim-like"/>
</dbReference>
<comment type="similarity">
    <text evidence="2">Belongs to the nurim family.</text>
</comment>
<gene>
    <name evidence="8" type="ORF">Afe05nite_68890</name>
</gene>
<feature type="transmembrane region" description="Helical" evidence="6">
    <location>
        <begin position="112"/>
        <end position="131"/>
    </location>
</feature>
<evidence type="ECO:0000256" key="3">
    <source>
        <dbReference type="ARBA" id="ARBA00022692"/>
    </source>
</evidence>
<dbReference type="Pfam" id="PF07298">
    <property type="entry name" value="NnrU"/>
    <property type="match status" value="1"/>
</dbReference>
<organism evidence="8 9">
    <name type="scientific">Paractinoplanes ferrugineus</name>
    <dbReference type="NCBI Taxonomy" id="113564"/>
    <lineage>
        <taxon>Bacteria</taxon>
        <taxon>Bacillati</taxon>
        <taxon>Actinomycetota</taxon>
        <taxon>Actinomycetes</taxon>
        <taxon>Micromonosporales</taxon>
        <taxon>Micromonosporaceae</taxon>
        <taxon>Paractinoplanes</taxon>
    </lineage>
</organism>
<keyword evidence="4 6" id="KW-1133">Transmembrane helix</keyword>
<comment type="subcellular location">
    <subcellularLocation>
        <location evidence="1">Membrane</location>
        <topology evidence="1">Multi-pass membrane protein</topology>
    </subcellularLocation>
</comment>
<dbReference type="Proteomes" id="UP000598174">
    <property type="component" value="Unassembled WGS sequence"/>
</dbReference>
<evidence type="ECO:0000256" key="2">
    <source>
        <dbReference type="ARBA" id="ARBA00010631"/>
    </source>
</evidence>
<evidence type="ECO:0000259" key="7">
    <source>
        <dbReference type="Pfam" id="PF07298"/>
    </source>
</evidence>
<dbReference type="InterPro" id="IPR009915">
    <property type="entry name" value="NnrU_dom"/>
</dbReference>
<protein>
    <submittedName>
        <fullName evidence="8">Membrane protein</fullName>
    </submittedName>
</protein>
<evidence type="ECO:0000256" key="5">
    <source>
        <dbReference type="ARBA" id="ARBA00023136"/>
    </source>
</evidence>
<comment type="caution">
    <text evidence="8">The sequence shown here is derived from an EMBL/GenBank/DDBJ whole genome shotgun (WGS) entry which is preliminary data.</text>
</comment>
<keyword evidence="5 6" id="KW-0472">Membrane</keyword>
<sequence>MKGMFILGYAVVAYAAFLLSSAWAIVFLAGGIDAGPERPWGVTLAVDSGLLLAFALQHSVMARAGFKRRLTRLIPASAERSTYVLVASLLLVALVGFWQPLPAVVWDVDQEWIWGIYGAGWILVVWSTFGVDHADFLGLKQAWAPWRGRSYQPPEFTERRLYAWLRHPMMLGLTITFWATPHMSVGHLLFALSSTGYLLVGIRYEERDLRRHLTVDYDDYARRVPALVPRPPRARVRE</sequence>
<dbReference type="Gene3D" id="1.20.120.1630">
    <property type="match status" value="1"/>
</dbReference>
<proteinExistence type="inferred from homology"/>